<proteinExistence type="predicted"/>
<accession>A0ABD2P782</accession>
<keyword evidence="1" id="KW-0472">Membrane</keyword>
<evidence type="ECO:0000313" key="2">
    <source>
        <dbReference type="EMBL" id="KAL3286828.1"/>
    </source>
</evidence>
<protein>
    <submittedName>
        <fullName evidence="2">Uncharacterized protein</fullName>
    </submittedName>
</protein>
<evidence type="ECO:0000313" key="3">
    <source>
        <dbReference type="Proteomes" id="UP001516400"/>
    </source>
</evidence>
<reference evidence="2 3" key="1">
    <citation type="journal article" date="2021" name="BMC Biol.">
        <title>Horizontally acquired antibacterial genes associated with adaptive radiation of ladybird beetles.</title>
        <authorList>
            <person name="Li H.S."/>
            <person name="Tang X.F."/>
            <person name="Huang Y.H."/>
            <person name="Xu Z.Y."/>
            <person name="Chen M.L."/>
            <person name="Du X.Y."/>
            <person name="Qiu B.Y."/>
            <person name="Chen P.T."/>
            <person name="Zhang W."/>
            <person name="Slipinski A."/>
            <person name="Escalona H.E."/>
            <person name="Waterhouse R.M."/>
            <person name="Zwick A."/>
            <person name="Pang H."/>
        </authorList>
    </citation>
    <scope>NUCLEOTIDE SEQUENCE [LARGE SCALE GENOMIC DNA]</scope>
    <source>
        <strain evidence="2">SYSU2018</strain>
    </source>
</reference>
<keyword evidence="1" id="KW-1133">Transmembrane helix</keyword>
<dbReference type="EMBL" id="JABFTP020000185">
    <property type="protein sequence ID" value="KAL3286828.1"/>
    <property type="molecule type" value="Genomic_DNA"/>
</dbReference>
<keyword evidence="1" id="KW-0812">Transmembrane</keyword>
<dbReference type="Proteomes" id="UP001516400">
    <property type="component" value="Unassembled WGS sequence"/>
</dbReference>
<dbReference type="AlphaFoldDB" id="A0ABD2P782"/>
<gene>
    <name evidence="2" type="ORF">HHI36_001318</name>
</gene>
<feature type="transmembrane region" description="Helical" evidence="1">
    <location>
        <begin position="44"/>
        <end position="63"/>
    </location>
</feature>
<comment type="caution">
    <text evidence="2">The sequence shown here is derived from an EMBL/GenBank/DDBJ whole genome shotgun (WGS) entry which is preliminary data.</text>
</comment>
<organism evidence="2 3">
    <name type="scientific">Cryptolaemus montrouzieri</name>
    <dbReference type="NCBI Taxonomy" id="559131"/>
    <lineage>
        <taxon>Eukaryota</taxon>
        <taxon>Metazoa</taxon>
        <taxon>Ecdysozoa</taxon>
        <taxon>Arthropoda</taxon>
        <taxon>Hexapoda</taxon>
        <taxon>Insecta</taxon>
        <taxon>Pterygota</taxon>
        <taxon>Neoptera</taxon>
        <taxon>Endopterygota</taxon>
        <taxon>Coleoptera</taxon>
        <taxon>Polyphaga</taxon>
        <taxon>Cucujiformia</taxon>
        <taxon>Coccinelloidea</taxon>
        <taxon>Coccinellidae</taxon>
        <taxon>Scymninae</taxon>
        <taxon>Scymnini</taxon>
        <taxon>Cryptolaemus</taxon>
    </lineage>
</organism>
<evidence type="ECO:0000256" key="1">
    <source>
        <dbReference type="SAM" id="Phobius"/>
    </source>
</evidence>
<keyword evidence="3" id="KW-1185">Reference proteome</keyword>
<name>A0ABD2P782_9CUCU</name>
<feature type="transmembrane region" description="Helical" evidence="1">
    <location>
        <begin position="83"/>
        <end position="101"/>
    </location>
</feature>
<sequence length="172" mass="20135">MNPSNSDNIRYQVPSFQTWNQIIALYIFRMIVRFFEEVHFMEQFFIKMQNIFAFTCQVIFFILCDFFLNDIQGITGVKTNKTVVMALTTILFYAVFGYFATRIRDLFLKNRVPATLDTSTDCLKLLMRLILEWAKTIVIILCFRRRTLASLLVASGIGDIPKIRFSLNLRLS</sequence>